<gene>
    <name evidence="9" type="ORF">ACFO8Q_13735</name>
</gene>
<evidence type="ECO:0000256" key="7">
    <source>
        <dbReference type="SAM" id="Phobius"/>
    </source>
</evidence>
<keyword evidence="5 7" id="KW-1133">Transmembrane helix</keyword>
<dbReference type="EC" id="3.4.21.-" evidence="9"/>
<dbReference type="GO" id="GO:0008233">
    <property type="term" value="F:peptidase activity"/>
    <property type="evidence" value="ECO:0007669"/>
    <property type="project" value="UniProtKB-KW"/>
</dbReference>
<feature type="transmembrane region" description="Helical" evidence="7">
    <location>
        <begin position="228"/>
        <end position="251"/>
    </location>
</feature>
<dbReference type="EMBL" id="JBHSHC010000101">
    <property type="protein sequence ID" value="MFC4768407.1"/>
    <property type="molecule type" value="Genomic_DNA"/>
</dbReference>
<dbReference type="PANTHER" id="PTHR43731">
    <property type="entry name" value="RHOMBOID PROTEASE"/>
    <property type="match status" value="1"/>
</dbReference>
<feature type="transmembrane region" description="Helical" evidence="7">
    <location>
        <begin position="287"/>
        <end position="305"/>
    </location>
</feature>
<evidence type="ECO:0000256" key="6">
    <source>
        <dbReference type="ARBA" id="ARBA00023136"/>
    </source>
</evidence>
<organism evidence="9 10">
    <name type="scientific">Effusibacillus consociatus</name>
    <dbReference type="NCBI Taxonomy" id="1117041"/>
    <lineage>
        <taxon>Bacteria</taxon>
        <taxon>Bacillati</taxon>
        <taxon>Bacillota</taxon>
        <taxon>Bacilli</taxon>
        <taxon>Bacillales</taxon>
        <taxon>Alicyclobacillaceae</taxon>
        <taxon>Effusibacillus</taxon>
    </lineage>
</organism>
<dbReference type="Pfam" id="PF01694">
    <property type="entry name" value="Rhomboid"/>
    <property type="match status" value="1"/>
</dbReference>
<dbReference type="GO" id="GO:0006508">
    <property type="term" value="P:proteolysis"/>
    <property type="evidence" value="ECO:0007669"/>
    <property type="project" value="UniProtKB-KW"/>
</dbReference>
<evidence type="ECO:0000313" key="9">
    <source>
        <dbReference type="EMBL" id="MFC4768407.1"/>
    </source>
</evidence>
<comment type="subcellular location">
    <subcellularLocation>
        <location evidence="1">Membrane</location>
        <topology evidence="1">Multi-pass membrane protein</topology>
    </subcellularLocation>
</comment>
<evidence type="ECO:0000256" key="2">
    <source>
        <dbReference type="ARBA" id="ARBA00009045"/>
    </source>
</evidence>
<dbReference type="InterPro" id="IPR035952">
    <property type="entry name" value="Rhomboid-like_sf"/>
</dbReference>
<keyword evidence="9" id="KW-0645">Protease</keyword>
<keyword evidence="3 7" id="KW-0812">Transmembrane</keyword>
<evidence type="ECO:0000256" key="3">
    <source>
        <dbReference type="ARBA" id="ARBA00022692"/>
    </source>
</evidence>
<name>A0ABV9Q544_9BACL</name>
<feature type="transmembrane region" description="Helical" evidence="7">
    <location>
        <begin position="182"/>
        <end position="208"/>
    </location>
</feature>
<reference evidence="10" key="1">
    <citation type="journal article" date="2019" name="Int. J. Syst. Evol. Microbiol.">
        <title>The Global Catalogue of Microorganisms (GCM) 10K type strain sequencing project: providing services to taxonomists for standard genome sequencing and annotation.</title>
        <authorList>
            <consortium name="The Broad Institute Genomics Platform"/>
            <consortium name="The Broad Institute Genome Sequencing Center for Infectious Disease"/>
            <person name="Wu L."/>
            <person name="Ma J."/>
        </authorList>
    </citation>
    <scope>NUCLEOTIDE SEQUENCE [LARGE SCALE GENOMIC DNA]</scope>
    <source>
        <strain evidence="10">WYCCWR 12678</strain>
    </source>
</reference>
<feature type="transmembrane region" description="Helical" evidence="7">
    <location>
        <begin position="340"/>
        <end position="357"/>
    </location>
</feature>
<evidence type="ECO:0000259" key="8">
    <source>
        <dbReference type="Pfam" id="PF01694"/>
    </source>
</evidence>
<accession>A0ABV9Q544</accession>
<keyword evidence="4 9" id="KW-0378">Hydrolase</keyword>
<comment type="caution">
    <text evidence="9">The sequence shown here is derived from an EMBL/GenBank/DDBJ whole genome shotgun (WGS) entry which is preliminary data.</text>
</comment>
<dbReference type="Gene3D" id="1.20.1540.10">
    <property type="entry name" value="Rhomboid-like"/>
    <property type="match status" value="1"/>
</dbReference>
<feature type="domain" description="Peptidase S54 rhomboid" evidence="8">
    <location>
        <begin position="223"/>
        <end position="355"/>
    </location>
</feature>
<keyword evidence="6 7" id="KW-0472">Membrane</keyword>
<dbReference type="SUPFAM" id="SSF144091">
    <property type="entry name" value="Rhomboid-like"/>
    <property type="match status" value="1"/>
</dbReference>
<evidence type="ECO:0000256" key="1">
    <source>
        <dbReference type="ARBA" id="ARBA00004141"/>
    </source>
</evidence>
<dbReference type="InterPro" id="IPR022764">
    <property type="entry name" value="Peptidase_S54_rhomboid_dom"/>
</dbReference>
<evidence type="ECO:0000256" key="4">
    <source>
        <dbReference type="ARBA" id="ARBA00022801"/>
    </source>
</evidence>
<evidence type="ECO:0000313" key="10">
    <source>
        <dbReference type="Proteomes" id="UP001596002"/>
    </source>
</evidence>
<evidence type="ECO:0000256" key="5">
    <source>
        <dbReference type="ARBA" id="ARBA00022989"/>
    </source>
</evidence>
<feature type="transmembrane region" description="Helical" evidence="7">
    <location>
        <begin position="364"/>
        <end position="385"/>
    </location>
</feature>
<dbReference type="InterPro" id="IPR050925">
    <property type="entry name" value="Rhomboid_protease_S54"/>
</dbReference>
<sequence>MDTFELALARSLVQKEAYTWFPPGVLFPELSLFKSNGARGILVRIVRGGEIESLDQLLKSSFDEAKEILKDHPYQAITVLQFITYLSSPDEHLIRVLSNLERHDTAPDIAVYTAWFDFENKAYSSNLPWFSKGILPKSVILEAADHSQEPAELQVLQQEIVQILEERHAEWQNVYVQTSSKAVYSLLVIIVGMYLWMSSVGSVNSYYVLTKFGAKINERIVAGEYWRLVTPMFLHLHLLHLMVNAFALYSLRTAEWIFGSNRFLLIFLAAGVSGNVASFALSPYPAVGASGAIFGVLGALLYFGTQRRDFFRRTMGSAIWMTLAVNLLSGFMIPHISNEGHIGGLIGGFLASAALGLPKAPDRLYQPVAAVVLTSLLAIGIWRGFIS</sequence>
<dbReference type="RefSeq" id="WP_380026361.1">
    <property type="nucleotide sequence ID" value="NZ_JBHSHC010000101.1"/>
</dbReference>
<feature type="transmembrane region" description="Helical" evidence="7">
    <location>
        <begin position="263"/>
        <end position="281"/>
    </location>
</feature>
<dbReference type="PANTHER" id="PTHR43731:SF14">
    <property type="entry name" value="PRESENILIN-ASSOCIATED RHOMBOID-LIKE PROTEIN, MITOCHONDRIAL"/>
    <property type="match status" value="1"/>
</dbReference>
<feature type="transmembrane region" description="Helical" evidence="7">
    <location>
        <begin position="317"/>
        <end position="334"/>
    </location>
</feature>
<dbReference type="Proteomes" id="UP001596002">
    <property type="component" value="Unassembled WGS sequence"/>
</dbReference>
<keyword evidence="10" id="KW-1185">Reference proteome</keyword>
<protein>
    <submittedName>
        <fullName evidence="9">Rhomboid family intramembrane serine protease</fullName>
        <ecNumber evidence="9">3.4.21.-</ecNumber>
    </submittedName>
</protein>
<comment type="similarity">
    <text evidence="2">Belongs to the peptidase S54 family.</text>
</comment>
<proteinExistence type="inferred from homology"/>